<dbReference type="InterPro" id="IPR009006">
    <property type="entry name" value="Ala_racemase/Decarboxylase_C"/>
</dbReference>
<gene>
    <name evidence="9" type="primary">alr</name>
    <name evidence="9" type="ORF">IPJ38_08150</name>
</gene>
<dbReference type="PANTHER" id="PTHR30511">
    <property type="entry name" value="ALANINE RACEMASE"/>
    <property type="match status" value="1"/>
</dbReference>
<evidence type="ECO:0000256" key="1">
    <source>
        <dbReference type="ARBA" id="ARBA00000316"/>
    </source>
</evidence>
<dbReference type="Pfam" id="PF01168">
    <property type="entry name" value="Ala_racemase_N"/>
    <property type="match status" value="1"/>
</dbReference>
<keyword evidence="4 5" id="KW-0413">Isomerase</keyword>
<comment type="similarity">
    <text evidence="5">Belongs to the alanine racemase family.</text>
</comment>
<dbReference type="PANTHER" id="PTHR30511:SF0">
    <property type="entry name" value="ALANINE RACEMASE, CATABOLIC-RELATED"/>
    <property type="match status" value="1"/>
</dbReference>
<dbReference type="EC" id="5.1.1.1" evidence="5"/>
<dbReference type="InterPro" id="IPR000821">
    <property type="entry name" value="Ala_racemase"/>
</dbReference>
<comment type="pathway">
    <text evidence="5">Amino-acid biosynthesis; D-alanine biosynthesis; D-alanine from L-alanine: step 1/1.</text>
</comment>
<dbReference type="CDD" id="cd06827">
    <property type="entry name" value="PLPDE_III_AR_proteobact"/>
    <property type="match status" value="1"/>
</dbReference>
<comment type="catalytic activity">
    <reaction evidence="1 5">
        <text>L-alanine = D-alanine</text>
        <dbReference type="Rhea" id="RHEA:20249"/>
        <dbReference type="ChEBI" id="CHEBI:57416"/>
        <dbReference type="ChEBI" id="CHEBI:57972"/>
        <dbReference type="EC" id="5.1.1.1"/>
    </reaction>
</comment>
<dbReference type="InterPro" id="IPR029066">
    <property type="entry name" value="PLP-binding_barrel"/>
</dbReference>
<evidence type="ECO:0000256" key="6">
    <source>
        <dbReference type="PIRSR" id="PIRSR600821-50"/>
    </source>
</evidence>
<accession>A0A935JWM5</accession>
<dbReference type="PRINTS" id="PR00992">
    <property type="entry name" value="ALARACEMASE"/>
</dbReference>
<dbReference type="GO" id="GO:0008784">
    <property type="term" value="F:alanine racemase activity"/>
    <property type="evidence" value="ECO:0007669"/>
    <property type="project" value="UniProtKB-UniRule"/>
</dbReference>
<dbReference type="InterPro" id="IPR001608">
    <property type="entry name" value="Ala_racemase_N"/>
</dbReference>
<feature type="domain" description="Alanine racemase C-terminal" evidence="8">
    <location>
        <begin position="234"/>
        <end position="362"/>
    </location>
</feature>
<dbReference type="EMBL" id="JADJMS010000016">
    <property type="protein sequence ID" value="MBK7415072.1"/>
    <property type="molecule type" value="Genomic_DNA"/>
</dbReference>
<dbReference type="NCBIfam" id="TIGR00492">
    <property type="entry name" value="alr"/>
    <property type="match status" value="1"/>
</dbReference>
<dbReference type="SMART" id="SM01005">
    <property type="entry name" value="Ala_racemase_C"/>
    <property type="match status" value="1"/>
</dbReference>
<dbReference type="AlphaFoldDB" id="A0A935JWM5"/>
<dbReference type="SUPFAM" id="SSF51419">
    <property type="entry name" value="PLP-binding barrel"/>
    <property type="match status" value="1"/>
</dbReference>
<comment type="cofactor">
    <cofactor evidence="2 5 6">
        <name>pyridoxal 5'-phosphate</name>
        <dbReference type="ChEBI" id="CHEBI:597326"/>
    </cofactor>
</comment>
<dbReference type="Pfam" id="PF00842">
    <property type="entry name" value="Ala_racemase_C"/>
    <property type="match status" value="1"/>
</dbReference>
<feature type="active site" description="Proton acceptor; specific for L-alanine" evidence="5">
    <location>
        <position position="255"/>
    </location>
</feature>
<dbReference type="Gene3D" id="3.20.20.10">
    <property type="entry name" value="Alanine racemase"/>
    <property type="match status" value="1"/>
</dbReference>
<evidence type="ECO:0000313" key="9">
    <source>
        <dbReference type="EMBL" id="MBK7415072.1"/>
    </source>
</evidence>
<dbReference type="InterPro" id="IPR011079">
    <property type="entry name" value="Ala_racemase_C"/>
</dbReference>
<dbReference type="HAMAP" id="MF_01201">
    <property type="entry name" value="Ala_racemase"/>
    <property type="match status" value="1"/>
</dbReference>
<protein>
    <recommendedName>
        <fullName evidence="5">Alanine racemase</fullName>
        <ecNumber evidence="5">5.1.1.1</ecNumber>
    </recommendedName>
</protein>
<dbReference type="PROSITE" id="PS00395">
    <property type="entry name" value="ALANINE_RACEMASE"/>
    <property type="match status" value="1"/>
</dbReference>
<evidence type="ECO:0000256" key="7">
    <source>
        <dbReference type="PIRSR" id="PIRSR600821-52"/>
    </source>
</evidence>
<feature type="binding site" evidence="5 7">
    <location>
        <position position="303"/>
    </location>
    <ligand>
        <name>substrate</name>
    </ligand>
</feature>
<evidence type="ECO:0000256" key="3">
    <source>
        <dbReference type="ARBA" id="ARBA00022898"/>
    </source>
</evidence>
<sequence>MKTSRPIRARISPAALLHNYRLAKQHAPQAKAWAVVKADAYGHGLWRAVQTLRNEADGFALLETENGIGLREAGVTQPILLLEGIFSSRDARAVVEYGLTTVIHCTEQLKLLVAAVDCDKPLKIYLKLNTGMNRLGFTAEELPSVLETLRQLPQVELTLMTHFAEADGERGIAWQQERFKAMLGNLQGQVSLANSAAILRYPASHADWVRPGIMLYGASPFAEQSARSLGLQPVMALESAIIGVQTLAKGDRVGYGGTFTAERPMRIGIVACGYADGYPRHAPSATPIAVMGQRTTTVGRVSMDMLACDLTYIPEAGIGSPVTLWGQGIAGEVPADEVARAAGTIAYELFCALAARVTLELVTA</sequence>
<feature type="modified residue" description="N6-(pyridoxal phosphate)lysine" evidence="5 6">
    <location>
        <position position="37"/>
    </location>
</feature>
<reference evidence="9 10" key="1">
    <citation type="submission" date="2020-10" db="EMBL/GenBank/DDBJ databases">
        <title>Connecting structure to function with the recovery of over 1000 high-quality activated sludge metagenome-assembled genomes encoding full-length rRNA genes using long-read sequencing.</title>
        <authorList>
            <person name="Singleton C.M."/>
            <person name="Petriglieri F."/>
            <person name="Kristensen J.M."/>
            <person name="Kirkegaard R.H."/>
            <person name="Michaelsen T.Y."/>
            <person name="Andersen M.H."/>
            <person name="Karst S.M."/>
            <person name="Dueholm M.S."/>
            <person name="Nielsen P.H."/>
            <person name="Albertsen M."/>
        </authorList>
    </citation>
    <scope>NUCLEOTIDE SEQUENCE [LARGE SCALE GENOMIC DNA]</scope>
    <source>
        <strain evidence="9">EsbW_18-Q3-R4-48_BATAC.463</strain>
    </source>
</reference>
<dbReference type="GO" id="GO:0030632">
    <property type="term" value="P:D-alanine biosynthetic process"/>
    <property type="evidence" value="ECO:0007669"/>
    <property type="project" value="UniProtKB-UniRule"/>
</dbReference>
<organism evidence="9 10">
    <name type="scientific">Candidatus Dechloromonas phosphorivorans</name>
    <dbReference type="NCBI Taxonomy" id="2899244"/>
    <lineage>
        <taxon>Bacteria</taxon>
        <taxon>Pseudomonadati</taxon>
        <taxon>Pseudomonadota</taxon>
        <taxon>Betaproteobacteria</taxon>
        <taxon>Rhodocyclales</taxon>
        <taxon>Azonexaceae</taxon>
        <taxon>Dechloromonas</taxon>
    </lineage>
</organism>
<dbReference type="GO" id="GO:0030170">
    <property type="term" value="F:pyridoxal phosphate binding"/>
    <property type="evidence" value="ECO:0007669"/>
    <property type="project" value="UniProtKB-UniRule"/>
</dbReference>
<dbReference type="Proteomes" id="UP000739411">
    <property type="component" value="Unassembled WGS sequence"/>
</dbReference>
<comment type="caution">
    <text evidence="9">The sequence shown here is derived from an EMBL/GenBank/DDBJ whole genome shotgun (WGS) entry which is preliminary data.</text>
</comment>
<dbReference type="FunFam" id="3.20.20.10:FF:000002">
    <property type="entry name" value="Alanine racemase"/>
    <property type="match status" value="1"/>
</dbReference>
<evidence type="ECO:0000256" key="2">
    <source>
        <dbReference type="ARBA" id="ARBA00001933"/>
    </source>
</evidence>
<evidence type="ECO:0000256" key="5">
    <source>
        <dbReference type="HAMAP-Rule" id="MF_01201"/>
    </source>
</evidence>
<dbReference type="Gene3D" id="2.40.37.10">
    <property type="entry name" value="Lyase, Ornithine Decarboxylase, Chain A, domain 1"/>
    <property type="match status" value="1"/>
</dbReference>
<name>A0A935JWM5_9RHOO</name>
<comment type="function">
    <text evidence="5">Catalyzes the interconversion of L-alanine and D-alanine. May also act on other amino acids.</text>
</comment>
<proteinExistence type="inferred from homology"/>
<evidence type="ECO:0000256" key="4">
    <source>
        <dbReference type="ARBA" id="ARBA00023235"/>
    </source>
</evidence>
<dbReference type="InterPro" id="IPR020622">
    <property type="entry name" value="Ala_racemase_pyridoxalP-BS"/>
</dbReference>
<evidence type="ECO:0000259" key="8">
    <source>
        <dbReference type="SMART" id="SM01005"/>
    </source>
</evidence>
<keyword evidence="3 5" id="KW-0663">Pyridoxal phosphate</keyword>
<feature type="active site" description="Proton acceptor; specific for D-alanine" evidence="5">
    <location>
        <position position="37"/>
    </location>
</feature>
<dbReference type="GO" id="GO:0005829">
    <property type="term" value="C:cytosol"/>
    <property type="evidence" value="ECO:0007669"/>
    <property type="project" value="TreeGrafter"/>
</dbReference>
<feature type="binding site" evidence="5 7">
    <location>
        <position position="134"/>
    </location>
    <ligand>
        <name>substrate</name>
    </ligand>
</feature>
<dbReference type="SUPFAM" id="SSF50621">
    <property type="entry name" value="Alanine racemase C-terminal domain-like"/>
    <property type="match status" value="1"/>
</dbReference>
<evidence type="ECO:0000313" key="10">
    <source>
        <dbReference type="Proteomes" id="UP000739411"/>
    </source>
</evidence>